<sequence>MSSYDENPTGIYTPAHLKTFGAASTSAGSTAAVITNGPRAPLLITLEIASCASLPAVQQLKRNTARTQYRGRRGGHCPNYQVRPYEGDTYYGSYYRNKHGCTPSPNRHYVRRRDLRTSDRGRSRLRITEHHTSLTRGRSHSRVSERIQCSPSHDNHRHGRRDGCSSMCHPSSRSMDATARRSEERQFCDLQVERNAQLTCEFQRELDNHTCKERNEAPRALGSAAHVTVQPDQTTTDVEMTPADTQGPAGMQESTGDGSGKGKQRDPAEGPGFAPSESSNTDTINKDLEFFKALGYAIDSDSNPLEYAVDGDGNRLPSLPRQLPGEEF</sequence>
<feature type="compositionally biased region" description="Low complexity" evidence="1">
    <location>
        <begin position="227"/>
        <end position="238"/>
    </location>
</feature>
<organism evidence="2 3">
    <name type="scientific">Mycena rosella</name>
    <name type="common">Pink bonnet</name>
    <name type="synonym">Agaricus rosellus</name>
    <dbReference type="NCBI Taxonomy" id="1033263"/>
    <lineage>
        <taxon>Eukaryota</taxon>
        <taxon>Fungi</taxon>
        <taxon>Dikarya</taxon>
        <taxon>Basidiomycota</taxon>
        <taxon>Agaricomycotina</taxon>
        <taxon>Agaricomycetes</taxon>
        <taxon>Agaricomycetidae</taxon>
        <taxon>Agaricales</taxon>
        <taxon>Marasmiineae</taxon>
        <taxon>Mycenaceae</taxon>
        <taxon>Mycena</taxon>
    </lineage>
</organism>
<dbReference type="Proteomes" id="UP001221757">
    <property type="component" value="Unassembled WGS sequence"/>
</dbReference>
<dbReference type="EMBL" id="JARKIE010000063">
    <property type="protein sequence ID" value="KAJ7690771.1"/>
    <property type="molecule type" value="Genomic_DNA"/>
</dbReference>
<evidence type="ECO:0000313" key="3">
    <source>
        <dbReference type="Proteomes" id="UP001221757"/>
    </source>
</evidence>
<feature type="region of interest" description="Disordered" evidence="1">
    <location>
        <begin position="302"/>
        <end position="328"/>
    </location>
</feature>
<evidence type="ECO:0000256" key="1">
    <source>
        <dbReference type="SAM" id="MobiDB-lite"/>
    </source>
</evidence>
<proteinExistence type="predicted"/>
<evidence type="ECO:0000313" key="2">
    <source>
        <dbReference type="EMBL" id="KAJ7690771.1"/>
    </source>
</evidence>
<name>A0AAD7GE82_MYCRO</name>
<dbReference type="AlphaFoldDB" id="A0AAD7GE82"/>
<feature type="region of interest" description="Disordered" evidence="1">
    <location>
        <begin position="217"/>
        <end position="284"/>
    </location>
</feature>
<reference evidence="2" key="1">
    <citation type="submission" date="2023-03" db="EMBL/GenBank/DDBJ databases">
        <title>Massive genome expansion in bonnet fungi (Mycena s.s.) driven by repeated elements and novel gene families across ecological guilds.</title>
        <authorList>
            <consortium name="Lawrence Berkeley National Laboratory"/>
            <person name="Harder C.B."/>
            <person name="Miyauchi S."/>
            <person name="Viragh M."/>
            <person name="Kuo A."/>
            <person name="Thoen E."/>
            <person name="Andreopoulos B."/>
            <person name="Lu D."/>
            <person name="Skrede I."/>
            <person name="Drula E."/>
            <person name="Henrissat B."/>
            <person name="Morin E."/>
            <person name="Kohler A."/>
            <person name="Barry K."/>
            <person name="LaButti K."/>
            <person name="Morin E."/>
            <person name="Salamov A."/>
            <person name="Lipzen A."/>
            <person name="Mereny Z."/>
            <person name="Hegedus B."/>
            <person name="Baldrian P."/>
            <person name="Stursova M."/>
            <person name="Weitz H."/>
            <person name="Taylor A."/>
            <person name="Grigoriev I.V."/>
            <person name="Nagy L.G."/>
            <person name="Martin F."/>
            <person name="Kauserud H."/>
        </authorList>
    </citation>
    <scope>NUCLEOTIDE SEQUENCE</scope>
    <source>
        <strain evidence="2">CBHHK067</strain>
    </source>
</reference>
<gene>
    <name evidence="2" type="ORF">B0H17DRAFT_1201602</name>
</gene>
<protein>
    <submittedName>
        <fullName evidence="2">Uncharacterized protein</fullName>
    </submittedName>
</protein>
<comment type="caution">
    <text evidence="2">The sequence shown here is derived from an EMBL/GenBank/DDBJ whole genome shotgun (WGS) entry which is preliminary data.</text>
</comment>
<accession>A0AAD7GE82</accession>
<keyword evidence="3" id="KW-1185">Reference proteome</keyword>
<feature type="region of interest" description="Disordered" evidence="1">
    <location>
        <begin position="130"/>
        <end position="178"/>
    </location>
</feature>